<dbReference type="Proteomes" id="UP001595833">
    <property type="component" value="Unassembled WGS sequence"/>
</dbReference>
<dbReference type="EMBL" id="JBHSJB010000017">
    <property type="protein sequence ID" value="MFC5055788.1"/>
    <property type="molecule type" value="Genomic_DNA"/>
</dbReference>
<reference evidence="3" key="1">
    <citation type="journal article" date="2019" name="Int. J. Syst. Evol. Microbiol.">
        <title>The Global Catalogue of Microorganisms (GCM) 10K type strain sequencing project: providing services to taxonomists for standard genome sequencing and annotation.</title>
        <authorList>
            <consortium name="The Broad Institute Genomics Platform"/>
            <consortium name="The Broad Institute Genome Sequencing Center for Infectious Disease"/>
            <person name="Wu L."/>
            <person name="Ma J."/>
        </authorList>
    </citation>
    <scope>NUCLEOTIDE SEQUENCE [LARGE SCALE GENOMIC DNA]</scope>
    <source>
        <strain evidence="3">KCTC 12848</strain>
    </source>
</reference>
<comment type="caution">
    <text evidence="2">The sequence shown here is derived from an EMBL/GenBank/DDBJ whole genome shotgun (WGS) entry which is preliminary data.</text>
</comment>
<keyword evidence="3" id="KW-1185">Reference proteome</keyword>
<dbReference type="Pfam" id="PF19419">
    <property type="entry name" value="DUF5983"/>
    <property type="match status" value="1"/>
</dbReference>
<dbReference type="RefSeq" id="WP_344041733.1">
    <property type="nucleotide sequence ID" value="NZ_BAAAKE010000030.1"/>
</dbReference>
<accession>A0ABV9Y2P0</accession>
<sequence>MDLVDQDQLDVRARGDRADDVCGQADWPDELVSIVRLAQRCGCAYVLFDADAPQLDEWEEIGPRLKESMSLGGLTADWFPAPDPTAFLRRLGVVD</sequence>
<feature type="domain" description="DUF5983" evidence="1">
    <location>
        <begin position="23"/>
        <end position="59"/>
    </location>
</feature>
<gene>
    <name evidence="2" type="ORF">ACFPFM_18745</name>
</gene>
<dbReference type="InterPro" id="IPR046025">
    <property type="entry name" value="DUF5983"/>
</dbReference>
<evidence type="ECO:0000259" key="1">
    <source>
        <dbReference type="Pfam" id="PF19419"/>
    </source>
</evidence>
<evidence type="ECO:0000313" key="3">
    <source>
        <dbReference type="Proteomes" id="UP001595833"/>
    </source>
</evidence>
<protein>
    <recommendedName>
        <fullName evidence="1">DUF5983 domain-containing protein</fullName>
    </recommendedName>
</protein>
<proteinExistence type="predicted"/>
<evidence type="ECO:0000313" key="2">
    <source>
        <dbReference type="EMBL" id="MFC5055788.1"/>
    </source>
</evidence>
<organism evidence="2 3">
    <name type="scientific">Saccharothrix xinjiangensis</name>
    <dbReference type="NCBI Taxonomy" id="204798"/>
    <lineage>
        <taxon>Bacteria</taxon>
        <taxon>Bacillati</taxon>
        <taxon>Actinomycetota</taxon>
        <taxon>Actinomycetes</taxon>
        <taxon>Pseudonocardiales</taxon>
        <taxon>Pseudonocardiaceae</taxon>
        <taxon>Saccharothrix</taxon>
    </lineage>
</organism>
<name>A0ABV9Y2P0_9PSEU</name>